<keyword evidence="3" id="KW-1185">Reference proteome</keyword>
<name>A0A9N9E5X3_9GLOM</name>
<reference evidence="2" key="1">
    <citation type="submission" date="2021-06" db="EMBL/GenBank/DDBJ databases">
        <authorList>
            <person name="Kallberg Y."/>
            <person name="Tangrot J."/>
            <person name="Rosling A."/>
        </authorList>
    </citation>
    <scope>NUCLEOTIDE SEQUENCE</scope>
    <source>
        <strain evidence="2">MA453B</strain>
    </source>
</reference>
<accession>A0A9N9E5X3</accession>
<protein>
    <submittedName>
        <fullName evidence="2">12030_t:CDS:1</fullName>
    </submittedName>
</protein>
<evidence type="ECO:0000256" key="1">
    <source>
        <dbReference type="SAM" id="MobiDB-lite"/>
    </source>
</evidence>
<organism evidence="2 3">
    <name type="scientific">Dentiscutata erythropus</name>
    <dbReference type="NCBI Taxonomy" id="1348616"/>
    <lineage>
        <taxon>Eukaryota</taxon>
        <taxon>Fungi</taxon>
        <taxon>Fungi incertae sedis</taxon>
        <taxon>Mucoromycota</taxon>
        <taxon>Glomeromycotina</taxon>
        <taxon>Glomeromycetes</taxon>
        <taxon>Diversisporales</taxon>
        <taxon>Gigasporaceae</taxon>
        <taxon>Dentiscutata</taxon>
    </lineage>
</organism>
<proteinExistence type="predicted"/>
<comment type="caution">
    <text evidence="2">The sequence shown here is derived from an EMBL/GenBank/DDBJ whole genome shotgun (WGS) entry which is preliminary data.</text>
</comment>
<evidence type="ECO:0000313" key="3">
    <source>
        <dbReference type="Proteomes" id="UP000789405"/>
    </source>
</evidence>
<gene>
    <name evidence="2" type="ORF">DERYTH_LOCUS10986</name>
</gene>
<feature type="compositionally biased region" description="Basic residues" evidence="1">
    <location>
        <begin position="21"/>
        <end position="35"/>
    </location>
</feature>
<sequence length="68" mass="8137">MNREEEVIRKLKLDMPKQLRRIHHTGRTLRRRHVRSTQPPPRPPTPTLPPMEHTEFSDLLFNGRSSFL</sequence>
<dbReference type="EMBL" id="CAJVPY010006631">
    <property type="protein sequence ID" value="CAG8666415.1"/>
    <property type="molecule type" value="Genomic_DNA"/>
</dbReference>
<feature type="region of interest" description="Disordered" evidence="1">
    <location>
        <begin position="21"/>
        <end position="53"/>
    </location>
</feature>
<feature type="compositionally biased region" description="Pro residues" evidence="1">
    <location>
        <begin position="38"/>
        <end position="49"/>
    </location>
</feature>
<dbReference type="AlphaFoldDB" id="A0A9N9E5X3"/>
<dbReference type="Proteomes" id="UP000789405">
    <property type="component" value="Unassembled WGS sequence"/>
</dbReference>
<evidence type="ECO:0000313" key="2">
    <source>
        <dbReference type="EMBL" id="CAG8666415.1"/>
    </source>
</evidence>